<dbReference type="InterPro" id="IPR013087">
    <property type="entry name" value="Znf_C2H2_type"/>
</dbReference>
<feature type="region of interest" description="Disordered" evidence="14">
    <location>
        <begin position="74"/>
        <end position="100"/>
    </location>
</feature>
<evidence type="ECO:0000256" key="14">
    <source>
        <dbReference type="SAM" id="MobiDB-lite"/>
    </source>
</evidence>
<dbReference type="AlphaFoldDB" id="A0AAJ7E385"/>
<dbReference type="Pfam" id="PF00096">
    <property type="entry name" value="zf-C2H2"/>
    <property type="match status" value="3"/>
</dbReference>
<feature type="region of interest" description="Disordered" evidence="14">
    <location>
        <begin position="445"/>
        <end position="464"/>
    </location>
</feature>
<dbReference type="GO" id="GO:0000978">
    <property type="term" value="F:RNA polymerase II cis-regulatory region sequence-specific DNA binding"/>
    <property type="evidence" value="ECO:0007669"/>
    <property type="project" value="TreeGrafter"/>
</dbReference>
<dbReference type="SUPFAM" id="SSF57667">
    <property type="entry name" value="beta-beta-alpha zinc fingers"/>
    <property type="match status" value="3"/>
</dbReference>
<keyword evidence="6" id="KW-0677">Repeat</keyword>
<dbReference type="InterPro" id="IPR043359">
    <property type="entry name" value="GLI-like"/>
</dbReference>
<dbReference type="GO" id="GO:0008270">
    <property type="term" value="F:zinc ion binding"/>
    <property type="evidence" value="ECO:0007669"/>
    <property type="project" value="UniProtKB-KW"/>
</dbReference>
<feature type="domain" description="C2H2-type" evidence="15">
    <location>
        <begin position="179"/>
        <end position="206"/>
    </location>
</feature>
<evidence type="ECO:0000256" key="13">
    <source>
        <dbReference type="PROSITE-ProRule" id="PRU00042"/>
    </source>
</evidence>
<dbReference type="SMART" id="SM00355">
    <property type="entry name" value="ZnF_C2H2"/>
    <property type="match status" value="5"/>
</dbReference>
<gene>
    <name evidence="17" type="primary">LOC105368778</name>
</gene>
<keyword evidence="4" id="KW-0678">Repressor</keyword>
<feature type="compositionally biased region" description="Low complexity" evidence="14">
    <location>
        <begin position="376"/>
        <end position="390"/>
    </location>
</feature>
<evidence type="ECO:0000256" key="5">
    <source>
        <dbReference type="ARBA" id="ARBA00022723"/>
    </source>
</evidence>
<keyword evidence="10" id="KW-0238">DNA-binding</keyword>
<comment type="subcellular location">
    <subcellularLocation>
        <location evidence="1">Nucleus</location>
    </subcellularLocation>
</comment>
<dbReference type="InterPro" id="IPR036236">
    <property type="entry name" value="Znf_C2H2_sf"/>
</dbReference>
<dbReference type="InterPro" id="IPR048420">
    <property type="entry name" value="Zap1-like_Znf1"/>
</dbReference>
<evidence type="ECO:0000256" key="9">
    <source>
        <dbReference type="ARBA" id="ARBA00023015"/>
    </source>
</evidence>
<dbReference type="PANTHER" id="PTHR45718:SF8">
    <property type="entry name" value="GLIS FAMILY ZINC FINGER 2"/>
    <property type="match status" value="1"/>
</dbReference>
<name>A0AAJ7E385_9HYME</name>
<organism evidence="16 17">
    <name type="scientific">Ceratosolen solmsi marchali</name>
    <dbReference type="NCBI Taxonomy" id="326594"/>
    <lineage>
        <taxon>Eukaryota</taxon>
        <taxon>Metazoa</taxon>
        <taxon>Ecdysozoa</taxon>
        <taxon>Arthropoda</taxon>
        <taxon>Hexapoda</taxon>
        <taxon>Insecta</taxon>
        <taxon>Pterygota</taxon>
        <taxon>Neoptera</taxon>
        <taxon>Endopterygota</taxon>
        <taxon>Hymenoptera</taxon>
        <taxon>Apocrita</taxon>
        <taxon>Proctotrupomorpha</taxon>
        <taxon>Chalcidoidea</taxon>
        <taxon>Agaonidae</taxon>
        <taxon>Agaoninae</taxon>
        <taxon>Ceratosolen</taxon>
    </lineage>
</organism>
<dbReference type="InterPro" id="IPR056436">
    <property type="entry name" value="Znf-C2H2_ZIC1-5/GLI1-3-like"/>
</dbReference>
<dbReference type="GeneID" id="105368778"/>
<sequence length="641" mass="70828">MIVYVPGRMPRHVEAAARLGAYQPGYYGRQLLLVRPALSCPPSPPSTPPQQLLARTTWPHGMPHDEEMLGVTGQHHGPVVVDGPPSPAHSDSDASSSSLELGSLRTGEHAQLKCRWQNCGRWFTSLERLAEHVGRLHAAPGPRGLFYCGWEGCQRGERGFNARYKMLVHVRTHTNEKPHHCFQCDKSFSRAENLKIHARSHTGERPYVCPVEGCNKAYSNSSDRFKHTRTHAVDKPYCCKIPGCPKRYTDPSSLRKHVKTYRHYVNNNDKLQEKSLDDAPVSLAAPPSLPLVSKPATLETTPEKRAAVSPRSDSDKKDSSLESNTTSISVCSLGSESPKVASSLTSFEDQQKFVEWNNVYNMQERKEHQDAQTTASSSSSLSLSLSSSKSSYEHELHPGRYSRSSIYDEYILPDLHIPSLSQQPPTYPVDLKPYVPASPPDHLLATTPRMGMQSTPIKSEDKASGVDYRNIESIVNSSSSSASTCSSGTPLKKDLPPTTVGCYVTGDIVRNSVIKRADAQQQHHHQQQQQHQQHAAVECCCRHKCCRHADSDSILEKTKILSELILKSQNPLFRHLLASADLQYGLQNMWSGHHQSSLPESTITGSGGGGSTCAQDLRAKSGESLPTDMEQDLPLDLTINK</sequence>
<evidence type="ECO:0000256" key="10">
    <source>
        <dbReference type="ARBA" id="ARBA00023125"/>
    </source>
</evidence>
<keyword evidence="12" id="KW-0539">Nucleus</keyword>
<dbReference type="GO" id="GO:0005634">
    <property type="term" value="C:nucleus"/>
    <property type="evidence" value="ECO:0007669"/>
    <property type="project" value="UniProtKB-SubCell"/>
</dbReference>
<dbReference type="Gene3D" id="3.30.160.60">
    <property type="entry name" value="Classic Zinc Finger"/>
    <property type="match status" value="4"/>
</dbReference>
<keyword evidence="9" id="KW-0805">Transcription regulation</keyword>
<feature type="region of interest" description="Disordered" evidence="14">
    <location>
        <begin position="595"/>
        <end position="641"/>
    </location>
</feature>
<keyword evidence="3" id="KW-0217">Developmental protein</keyword>
<evidence type="ECO:0000256" key="1">
    <source>
        <dbReference type="ARBA" id="ARBA00004123"/>
    </source>
</evidence>
<accession>A0AAJ7E385</accession>
<evidence type="ECO:0000313" key="16">
    <source>
        <dbReference type="Proteomes" id="UP000695007"/>
    </source>
</evidence>
<evidence type="ECO:0000256" key="7">
    <source>
        <dbReference type="ARBA" id="ARBA00022771"/>
    </source>
</evidence>
<dbReference type="PROSITE" id="PS50157">
    <property type="entry name" value="ZINC_FINGER_C2H2_2"/>
    <property type="match status" value="5"/>
</dbReference>
<dbReference type="FunFam" id="3.30.160.60:FF:000357">
    <property type="entry name" value="GLIS family zinc finger 2"/>
    <property type="match status" value="1"/>
</dbReference>
<keyword evidence="5" id="KW-0479">Metal-binding</keyword>
<keyword evidence="16" id="KW-1185">Reference proteome</keyword>
<feature type="domain" description="C2H2-type" evidence="15">
    <location>
        <begin position="207"/>
        <end position="236"/>
    </location>
</feature>
<dbReference type="GO" id="GO:0000981">
    <property type="term" value="F:DNA-binding transcription factor activity, RNA polymerase II-specific"/>
    <property type="evidence" value="ECO:0007669"/>
    <property type="project" value="TreeGrafter"/>
</dbReference>
<dbReference type="PROSITE" id="PS00028">
    <property type="entry name" value="ZINC_FINGER_C2H2_1"/>
    <property type="match status" value="4"/>
</dbReference>
<dbReference type="KEGG" id="csol:105368778"/>
<dbReference type="FunFam" id="3.30.160.60:FF:000310">
    <property type="entry name" value="GLIS family zinc finger 2"/>
    <property type="match status" value="1"/>
</dbReference>
<dbReference type="Pfam" id="PF21816">
    <property type="entry name" value="Zap1_zf1"/>
    <property type="match status" value="1"/>
</dbReference>
<dbReference type="Proteomes" id="UP000695007">
    <property type="component" value="Unplaced"/>
</dbReference>
<evidence type="ECO:0000256" key="6">
    <source>
        <dbReference type="ARBA" id="ARBA00022737"/>
    </source>
</evidence>
<protein>
    <submittedName>
        <fullName evidence="17">Zinc finger protein GLI1-like</fullName>
    </submittedName>
</protein>
<feature type="region of interest" description="Disordered" evidence="14">
    <location>
        <begin position="280"/>
        <end position="326"/>
    </location>
</feature>
<evidence type="ECO:0000313" key="17">
    <source>
        <dbReference type="RefSeq" id="XP_011506201.1"/>
    </source>
</evidence>
<feature type="domain" description="C2H2-type" evidence="15">
    <location>
        <begin position="151"/>
        <end position="178"/>
    </location>
</feature>
<proteinExistence type="inferred from homology"/>
<feature type="compositionally biased region" description="Basic and acidic residues" evidence="14">
    <location>
        <begin position="301"/>
        <end position="320"/>
    </location>
</feature>
<evidence type="ECO:0000256" key="4">
    <source>
        <dbReference type="ARBA" id="ARBA00022491"/>
    </source>
</evidence>
<feature type="domain" description="C2H2-type" evidence="15">
    <location>
        <begin position="237"/>
        <end position="268"/>
    </location>
</feature>
<feature type="region of interest" description="Disordered" evidence="14">
    <location>
        <begin position="365"/>
        <end position="398"/>
    </location>
</feature>
<feature type="compositionally biased region" description="Low complexity" evidence="14">
    <location>
        <begin position="280"/>
        <end position="293"/>
    </location>
</feature>
<comment type="similarity">
    <text evidence="2">Belongs to the GLI C2H2-type zinc-finger protein family.</text>
</comment>
<keyword evidence="11" id="KW-0804">Transcription</keyword>
<dbReference type="RefSeq" id="XP_011506201.1">
    <property type="nucleotide sequence ID" value="XM_011507899.1"/>
</dbReference>
<evidence type="ECO:0000256" key="3">
    <source>
        <dbReference type="ARBA" id="ARBA00022473"/>
    </source>
</evidence>
<evidence type="ECO:0000256" key="12">
    <source>
        <dbReference type="ARBA" id="ARBA00023242"/>
    </source>
</evidence>
<dbReference type="FunFam" id="3.30.160.60:FF:000359">
    <property type="entry name" value="GLIS family zinc finger 2"/>
    <property type="match status" value="1"/>
</dbReference>
<keyword evidence="8" id="KW-0862">Zinc</keyword>
<dbReference type="Pfam" id="PF23561">
    <property type="entry name" value="zf-C2H2_15"/>
    <property type="match status" value="1"/>
</dbReference>
<reference evidence="17" key="1">
    <citation type="submission" date="2025-08" db="UniProtKB">
        <authorList>
            <consortium name="RefSeq"/>
        </authorList>
    </citation>
    <scope>IDENTIFICATION</scope>
</reference>
<evidence type="ECO:0000256" key="11">
    <source>
        <dbReference type="ARBA" id="ARBA00023163"/>
    </source>
</evidence>
<dbReference type="PANTHER" id="PTHR45718">
    <property type="entry name" value="TRANSCRIPTIONAL ACTIVATOR CUBITUS INTERRUPTUS"/>
    <property type="match status" value="1"/>
</dbReference>
<evidence type="ECO:0000256" key="8">
    <source>
        <dbReference type="ARBA" id="ARBA00022833"/>
    </source>
</evidence>
<evidence type="ECO:0000259" key="15">
    <source>
        <dbReference type="PROSITE" id="PS50157"/>
    </source>
</evidence>
<evidence type="ECO:0000256" key="2">
    <source>
        <dbReference type="ARBA" id="ARBA00010831"/>
    </source>
</evidence>
<keyword evidence="7 13" id="KW-0863">Zinc-finger</keyword>
<feature type="domain" description="C2H2-type" evidence="15">
    <location>
        <begin position="112"/>
        <end position="142"/>
    </location>
</feature>